<evidence type="ECO:0000313" key="1">
    <source>
        <dbReference type="EMBL" id="OGM11963.1"/>
    </source>
</evidence>
<protein>
    <submittedName>
        <fullName evidence="1">Uncharacterized protein</fullName>
    </submittedName>
</protein>
<dbReference type="InterPro" id="IPR011856">
    <property type="entry name" value="tRNA_endonuc-like_dom_sf"/>
</dbReference>
<dbReference type="GO" id="GO:0003676">
    <property type="term" value="F:nucleic acid binding"/>
    <property type="evidence" value="ECO:0007669"/>
    <property type="project" value="InterPro"/>
</dbReference>
<dbReference type="EMBL" id="MGFS01000006">
    <property type="protein sequence ID" value="OGM11963.1"/>
    <property type="molecule type" value="Genomic_DNA"/>
</dbReference>
<dbReference type="AlphaFoldDB" id="A0A1F7XAG6"/>
<gene>
    <name evidence="1" type="ORF">A2Z22_04755</name>
</gene>
<name>A0A1F7XAG6_9BACT</name>
<evidence type="ECO:0000313" key="2">
    <source>
        <dbReference type="Proteomes" id="UP000177053"/>
    </source>
</evidence>
<dbReference type="InterPro" id="IPR011335">
    <property type="entry name" value="Restrct_endonuc-II-like"/>
</dbReference>
<proteinExistence type="predicted"/>
<accession>A0A1F7XAG6</accession>
<dbReference type="SUPFAM" id="SSF52980">
    <property type="entry name" value="Restriction endonuclease-like"/>
    <property type="match status" value="1"/>
</dbReference>
<dbReference type="Proteomes" id="UP000177053">
    <property type="component" value="Unassembled WGS sequence"/>
</dbReference>
<dbReference type="Gene3D" id="3.40.1350.10">
    <property type="match status" value="1"/>
</dbReference>
<sequence>MDNRDVIVDEIRRVVNLLGREDITRNEFLENTQIVSVQDLENTFGGWSEAFLAAGFKPVKWHSISNEDLFKEYSRLLKLLGHYPLGVSGYKEISDNSKYRGGVYKKRFPGGLKQFAIEYLKWLKTNSSEKVDVLVKPEPLKIRVSNNIVTVDTTSFANLESKNRFYYGNAAEYLVVSELLFRGYNAQKLPVDEGLDVFAVKNKELYLLQVKHSDYEKPSESRPIQITISSLEKNKGLNVFYILVLSRKQLSQRDFLILPYSKIDELIKIGAIKQESKAQHISFKVLHKNPNDAFIGEYKEKCDVSRYLNAWDVLL</sequence>
<reference evidence="1 2" key="1">
    <citation type="journal article" date="2016" name="Nat. Commun.">
        <title>Thousands of microbial genomes shed light on interconnected biogeochemical processes in an aquifer system.</title>
        <authorList>
            <person name="Anantharaman K."/>
            <person name="Brown C.T."/>
            <person name="Hug L.A."/>
            <person name="Sharon I."/>
            <person name="Castelle C.J."/>
            <person name="Probst A.J."/>
            <person name="Thomas B.C."/>
            <person name="Singh A."/>
            <person name="Wilkins M.J."/>
            <person name="Karaoz U."/>
            <person name="Brodie E.L."/>
            <person name="Williams K.H."/>
            <person name="Hubbard S.S."/>
            <person name="Banfield J.F."/>
        </authorList>
    </citation>
    <scope>NUCLEOTIDE SEQUENCE [LARGE SCALE GENOMIC DNA]</scope>
</reference>
<comment type="caution">
    <text evidence="1">The sequence shown here is derived from an EMBL/GenBank/DDBJ whole genome shotgun (WGS) entry which is preliminary data.</text>
</comment>
<organism evidence="1 2">
    <name type="scientific">Candidatus Woesebacteria bacterium RBG_16_34_12</name>
    <dbReference type="NCBI Taxonomy" id="1802480"/>
    <lineage>
        <taxon>Bacteria</taxon>
        <taxon>Candidatus Woeseibacteriota</taxon>
    </lineage>
</organism>